<evidence type="ECO:0000313" key="1">
    <source>
        <dbReference type="EMBL" id="PKI70936.1"/>
    </source>
</evidence>
<proteinExistence type="predicted"/>
<dbReference type="Proteomes" id="UP000233551">
    <property type="component" value="Unassembled WGS sequence"/>
</dbReference>
<organism evidence="1 2">
    <name type="scientific">Punica granatum</name>
    <name type="common">Pomegranate</name>
    <dbReference type="NCBI Taxonomy" id="22663"/>
    <lineage>
        <taxon>Eukaryota</taxon>
        <taxon>Viridiplantae</taxon>
        <taxon>Streptophyta</taxon>
        <taxon>Embryophyta</taxon>
        <taxon>Tracheophyta</taxon>
        <taxon>Spermatophyta</taxon>
        <taxon>Magnoliopsida</taxon>
        <taxon>eudicotyledons</taxon>
        <taxon>Gunneridae</taxon>
        <taxon>Pentapetalae</taxon>
        <taxon>rosids</taxon>
        <taxon>malvids</taxon>
        <taxon>Myrtales</taxon>
        <taxon>Lythraceae</taxon>
        <taxon>Punica</taxon>
    </lineage>
</organism>
<protein>
    <submittedName>
        <fullName evidence="1">Uncharacterized protein</fullName>
    </submittedName>
</protein>
<name>A0A2I0KSW4_PUNGR</name>
<sequence length="116" mass="13065">MVIPSPEMRDGTFKSQTWLEYWTDPTGTSQVRRRHGGFRWNFGGRSAALGSQGTPLGDRGGRLFPELSGRPVQSCKNHRKQSTFGNWPDWAVFGSEFITMDSDGIFEQGQRLLTPN</sequence>
<evidence type="ECO:0000313" key="2">
    <source>
        <dbReference type="Proteomes" id="UP000233551"/>
    </source>
</evidence>
<accession>A0A2I0KSW4</accession>
<reference evidence="1 2" key="1">
    <citation type="submission" date="2017-11" db="EMBL/GenBank/DDBJ databases">
        <title>De-novo sequencing of pomegranate (Punica granatum L.) genome.</title>
        <authorList>
            <person name="Akparov Z."/>
            <person name="Amiraslanov A."/>
            <person name="Hajiyeva S."/>
            <person name="Abbasov M."/>
            <person name="Kaur K."/>
            <person name="Hamwieh A."/>
            <person name="Solovyev V."/>
            <person name="Salamov A."/>
            <person name="Braich B."/>
            <person name="Kosarev P."/>
            <person name="Mahmoud A."/>
            <person name="Hajiyev E."/>
            <person name="Babayeva S."/>
            <person name="Izzatullayeva V."/>
            <person name="Mammadov A."/>
            <person name="Mammadov A."/>
            <person name="Sharifova S."/>
            <person name="Ojaghi J."/>
            <person name="Eynullazada K."/>
            <person name="Bayramov B."/>
            <person name="Abdulazimova A."/>
            <person name="Shahmuradov I."/>
        </authorList>
    </citation>
    <scope>NUCLEOTIDE SEQUENCE [LARGE SCALE GENOMIC DNA]</scope>
    <source>
        <strain evidence="2">cv. AG2017</strain>
        <tissue evidence="1">Leaf</tissue>
    </source>
</reference>
<comment type="caution">
    <text evidence="1">The sequence shown here is derived from an EMBL/GenBank/DDBJ whole genome shotgun (WGS) entry which is preliminary data.</text>
</comment>
<gene>
    <name evidence="1" type="ORF">CRG98_008669</name>
</gene>
<dbReference type="EMBL" id="PGOL01000414">
    <property type="protein sequence ID" value="PKI70936.1"/>
    <property type="molecule type" value="Genomic_DNA"/>
</dbReference>
<dbReference type="AlphaFoldDB" id="A0A2I0KSW4"/>
<keyword evidence="2" id="KW-1185">Reference proteome</keyword>